<accession>A0A0B6WXM3</accession>
<dbReference type="UniPathway" id="UPA00958"/>
<reference evidence="11 12" key="1">
    <citation type="submission" date="2013-12" db="EMBL/GenBank/DDBJ databases">
        <authorList>
            <person name="Stott M."/>
        </authorList>
    </citation>
    <scope>NUCLEOTIDE SEQUENCE [LARGE SCALE GENOMIC DNA]</scope>
    <source>
        <strain evidence="11 12">K22</strain>
    </source>
</reference>
<evidence type="ECO:0000256" key="8">
    <source>
        <dbReference type="PIRSR" id="PIRSR639901-2"/>
    </source>
</evidence>
<evidence type="ECO:0000256" key="5">
    <source>
        <dbReference type="ARBA" id="ARBA00031445"/>
    </source>
</evidence>
<evidence type="ECO:0000313" key="11">
    <source>
        <dbReference type="EMBL" id="CDM65846.1"/>
    </source>
</evidence>
<comment type="function">
    <text evidence="9">Involved in lipopolysaccharide (LPS) biosynthesis. Catalyzes the transfer of 3-deoxy-D-manno-octulosonate (Kdo) residue(s) from CMP-Kdo to lipid IV(A), the tetraacyldisaccharide-1,4'-bisphosphate precursor of lipid A.</text>
</comment>
<dbReference type="Gene3D" id="3.40.50.11720">
    <property type="entry name" value="3-Deoxy-D-manno-octulosonic-acid transferase, N-terminal domain"/>
    <property type="match status" value="1"/>
</dbReference>
<reference evidence="11 12" key="2">
    <citation type="submission" date="2015-01" db="EMBL/GenBank/DDBJ databases">
        <title>Complete genome sequence of Pyrinomonas methylaliphatogenes type strain K22T.</title>
        <authorList>
            <person name="Lee K.C.Y."/>
            <person name="Power J.F."/>
            <person name="Dunfield P.F."/>
            <person name="Morgan X.C."/>
            <person name="Huttenhower C."/>
            <person name="Stott M.B."/>
        </authorList>
    </citation>
    <scope>NUCLEOTIDE SEQUENCE [LARGE SCALE GENOMIC DNA]</scope>
    <source>
        <strain evidence="11 12">K22</strain>
    </source>
</reference>
<feature type="site" description="Transition state stabilizer" evidence="8">
    <location>
        <position position="208"/>
    </location>
</feature>
<dbReference type="SUPFAM" id="SSF53756">
    <property type="entry name" value="UDP-Glycosyltransferase/glycogen phosphorylase"/>
    <property type="match status" value="1"/>
</dbReference>
<feature type="active site" description="Proton acceptor" evidence="7">
    <location>
        <position position="59"/>
    </location>
</feature>
<proteinExistence type="inferred from homology"/>
<dbReference type="GO" id="GO:0005886">
    <property type="term" value="C:plasma membrane"/>
    <property type="evidence" value="ECO:0007669"/>
    <property type="project" value="UniProtKB-SubCell"/>
</dbReference>
<protein>
    <recommendedName>
        <fullName evidence="3 9">3-deoxy-D-manno-octulosonic acid transferase</fullName>
        <shortName evidence="9">Kdo transferase</shortName>
        <ecNumber evidence="2 9">2.4.99.12</ecNumber>
    </recommendedName>
    <alternativeName>
        <fullName evidence="5 9">Lipid IV(A) 3-deoxy-D-manno-octulosonic acid transferase</fullName>
    </alternativeName>
</protein>
<dbReference type="PANTHER" id="PTHR42755">
    <property type="entry name" value="3-DEOXY-MANNO-OCTULOSONATE CYTIDYLYLTRANSFERASE"/>
    <property type="match status" value="1"/>
</dbReference>
<evidence type="ECO:0000256" key="7">
    <source>
        <dbReference type="PIRSR" id="PIRSR639901-1"/>
    </source>
</evidence>
<keyword evidence="11" id="KW-0328">Glycosyltransferase</keyword>
<evidence type="ECO:0000256" key="3">
    <source>
        <dbReference type="ARBA" id="ARBA00019077"/>
    </source>
</evidence>
<keyword evidence="4 9" id="KW-0808">Transferase</keyword>
<dbReference type="Pfam" id="PF04413">
    <property type="entry name" value="Glycos_transf_N"/>
    <property type="match status" value="1"/>
</dbReference>
<gene>
    <name evidence="11" type="ORF">PYK22_01853</name>
</gene>
<evidence type="ECO:0000256" key="9">
    <source>
        <dbReference type="RuleBase" id="RU365103"/>
    </source>
</evidence>
<keyword evidence="9" id="KW-0472">Membrane</keyword>
<dbReference type="FunFam" id="3.40.50.11720:FF:000001">
    <property type="entry name" value="3-deoxy-D-manno-octulosonic acid transferase"/>
    <property type="match status" value="1"/>
</dbReference>
<evidence type="ECO:0000256" key="6">
    <source>
        <dbReference type="ARBA" id="ARBA00049183"/>
    </source>
</evidence>
<dbReference type="GO" id="GO:0009244">
    <property type="term" value="P:lipopolysaccharide core region biosynthetic process"/>
    <property type="evidence" value="ECO:0007669"/>
    <property type="project" value="UniProtKB-UniRule"/>
</dbReference>
<keyword evidence="12" id="KW-1185">Reference proteome</keyword>
<evidence type="ECO:0000259" key="10">
    <source>
        <dbReference type="Pfam" id="PF04413"/>
    </source>
</evidence>
<dbReference type="InterPro" id="IPR039901">
    <property type="entry name" value="Kdotransferase"/>
</dbReference>
<name>A0A0B6WXM3_9BACT</name>
<evidence type="ECO:0000256" key="1">
    <source>
        <dbReference type="ARBA" id="ARBA00004713"/>
    </source>
</evidence>
<keyword evidence="9" id="KW-1133">Transmembrane helix</keyword>
<dbReference type="EC" id="2.4.99.12" evidence="2 9"/>
<comment type="catalytic activity">
    <reaction evidence="6 9">
        <text>lipid IVA (E. coli) + CMP-3-deoxy-beta-D-manno-octulosonate = alpha-Kdo-(2-&gt;6)-lipid IVA (E. coli) + CMP + H(+)</text>
        <dbReference type="Rhea" id="RHEA:28066"/>
        <dbReference type="ChEBI" id="CHEBI:15378"/>
        <dbReference type="ChEBI" id="CHEBI:58603"/>
        <dbReference type="ChEBI" id="CHEBI:60364"/>
        <dbReference type="ChEBI" id="CHEBI:60377"/>
        <dbReference type="ChEBI" id="CHEBI:85987"/>
        <dbReference type="EC" id="2.4.99.12"/>
    </reaction>
</comment>
<dbReference type="Gene3D" id="3.40.50.2000">
    <property type="entry name" value="Glycogen Phosphorylase B"/>
    <property type="match status" value="1"/>
</dbReference>
<dbReference type="InterPro" id="IPR007507">
    <property type="entry name" value="Glycos_transf_N"/>
</dbReference>
<dbReference type="Proteomes" id="UP000031518">
    <property type="component" value="Unassembled WGS sequence"/>
</dbReference>
<dbReference type="GO" id="GO:0009245">
    <property type="term" value="P:lipid A biosynthetic process"/>
    <property type="evidence" value="ECO:0007669"/>
    <property type="project" value="TreeGrafter"/>
</dbReference>
<comment type="pathway">
    <text evidence="1 9">Bacterial outer membrane biogenesis; LPS core biosynthesis.</text>
</comment>
<dbReference type="PANTHER" id="PTHR42755:SF1">
    <property type="entry name" value="3-DEOXY-D-MANNO-OCTULOSONIC ACID TRANSFERASE, MITOCHONDRIAL-RELATED"/>
    <property type="match status" value="1"/>
</dbReference>
<feature type="domain" description="3-deoxy-D-manno-octulosonic-acid transferase N-terminal" evidence="10">
    <location>
        <begin position="33"/>
        <end position="210"/>
    </location>
</feature>
<dbReference type="STRING" id="454194.PYK22_01853"/>
<sequence>MYLLYSVIFTLGILFYLPSLLWRSLRRGKEMGDWRERLGCLSPVRGGPVIWVHCVSVGETRAAQPLIRALRQRYPDHAIVISTITPTGQRLARALFQKEAAAVFYFPFDWAFSVRRALRTIAPRLVIIMETELWPRFLRECRRRGIPTALVNGRLSGRSFKRYMRARFLFRRVANDLALAIMQTESDAARIRAIGLPRARVRVSGNLKFDLESHGDASPLAQELDSRFALSATDLIIAASTHDPEERIALEAFKMVRQQMRRLRLILAPRHPERGGEIAALLEGSGFSWTRRTLPPADKDRDVDCILLDTIGELQALYPFATIVFVGGSIAPIGGHNILEPAAVGRCIVIGPHTFNFQAIVRAFVAEGAILQLPIVADAQMSVELARTFIALLTDDLRRQQIGARAQALFARNRGATERTIDALEPLLSG</sequence>
<keyword evidence="9" id="KW-1003">Cell membrane</keyword>
<evidence type="ECO:0000256" key="4">
    <source>
        <dbReference type="ARBA" id="ARBA00022679"/>
    </source>
</evidence>
<feature type="site" description="Transition state stabilizer" evidence="8">
    <location>
        <position position="130"/>
    </location>
</feature>
<dbReference type="EMBL" id="CBXV010000006">
    <property type="protein sequence ID" value="CDM65846.1"/>
    <property type="molecule type" value="Genomic_DNA"/>
</dbReference>
<feature type="transmembrane region" description="Helical" evidence="9">
    <location>
        <begin position="6"/>
        <end position="25"/>
    </location>
</feature>
<dbReference type="GO" id="GO:0043842">
    <property type="term" value="F:Kdo transferase activity"/>
    <property type="evidence" value="ECO:0007669"/>
    <property type="project" value="UniProtKB-EC"/>
</dbReference>
<evidence type="ECO:0000256" key="2">
    <source>
        <dbReference type="ARBA" id="ARBA00012621"/>
    </source>
</evidence>
<dbReference type="AlphaFoldDB" id="A0A0B6WXM3"/>
<keyword evidence="9" id="KW-0448">Lipopolysaccharide biosynthesis</keyword>
<comment type="subcellular location">
    <subcellularLocation>
        <location evidence="9">Cell membrane</location>
    </subcellularLocation>
</comment>
<dbReference type="InterPro" id="IPR038107">
    <property type="entry name" value="Glycos_transf_N_sf"/>
</dbReference>
<comment type="similarity">
    <text evidence="9">Belongs to the glycosyltransferase group 1 family.</text>
</comment>
<evidence type="ECO:0000313" key="12">
    <source>
        <dbReference type="Proteomes" id="UP000031518"/>
    </source>
</evidence>
<keyword evidence="9" id="KW-0812">Transmembrane</keyword>
<organism evidence="11 12">
    <name type="scientific">Pyrinomonas methylaliphatogenes</name>
    <dbReference type="NCBI Taxonomy" id="454194"/>
    <lineage>
        <taxon>Bacteria</taxon>
        <taxon>Pseudomonadati</taxon>
        <taxon>Acidobacteriota</taxon>
        <taxon>Blastocatellia</taxon>
        <taxon>Blastocatellales</taxon>
        <taxon>Pyrinomonadaceae</taxon>
        <taxon>Pyrinomonas</taxon>
    </lineage>
</organism>